<dbReference type="EMBL" id="JBBCAQ010000036">
    <property type="protein sequence ID" value="KAK7576409.1"/>
    <property type="molecule type" value="Genomic_DNA"/>
</dbReference>
<reference evidence="2 3" key="1">
    <citation type="submission" date="2024-03" db="EMBL/GenBank/DDBJ databases">
        <title>Adaptation during the transition from Ophiocordyceps entomopathogen to insect associate is accompanied by gene loss and intensified selection.</title>
        <authorList>
            <person name="Ward C.M."/>
            <person name="Onetto C.A."/>
            <person name="Borneman A.R."/>
        </authorList>
    </citation>
    <scope>NUCLEOTIDE SEQUENCE [LARGE SCALE GENOMIC DNA]</scope>
    <source>
        <strain evidence="2">AWRI1</strain>
        <tissue evidence="2">Single Adult Female</tissue>
    </source>
</reference>
<keyword evidence="3" id="KW-1185">Reference proteome</keyword>
<sequence length="193" mass="20865">MVTVNNVCKRFESKSVMSDSYVQKYVRARKRAAKTPKKCLFGPPTQQQTEEFASQTQAENEDNREATLKKYDLDQVPAEFLEASTSSGSAAGAVASTSGAAVTSSTTEGVVFQPRIVSDLSPAPSENVFTPIEKVGSSSSSSSSSSPSSSEETDTTSSEYWQTSKRRRASSKQQTESEILDPDYAATEKKSKD</sequence>
<name>A0AAN9XZN6_9HEMI</name>
<proteinExistence type="predicted"/>
<feature type="region of interest" description="Disordered" evidence="1">
    <location>
        <begin position="83"/>
        <end position="193"/>
    </location>
</feature>
<accession>A0AAN9XZN6</accession>
<feature type="region of interest" description="Disordered" evidence="1">
    <location>
        <begin position="36"/>
        <end position="63"/>
    </location>
</feature>
<dbReference type="AlphaFoldDB" id="A0AAN9XZN6"/>
<protein>
    <submittedName>
        <fullName evidence="2">Uncharacterized protein</fullName>
    </submittedName>
</protein>
<dbReference type="Proteomes" id="UP001367676">
    <property type="component" value="Unassembled WGS sequence"/>
</dbReference>
<comment type="caution">
    <text evidence="2">The sequence shown here is derived from an EMBL/GenBank/DDBJ whole genome shotgun (WGS) entry which is preliminary data.</text>
</comment>
<evidence type="ECO:0000256" key="1">
    <source>
        <dbReference type="SAM" id="MobiDB-lite"/>
    </source>
</evidence>
<gene>
    <name evidence="2" type="ORF">V9T40_012695</name>
</gene>
<evidence type="ECO:0000313" key="3">
    <source>
        <dbReference type="Proteomes" id="UP001367676"/>
    </source>
</evidence>
<organism evidence="2 3">
    <name type="scientific">Parthenolecanium corni</name>
    <dbReference type="NCBI Taxonomy" id="536013"/>
    <lineage>
        <taxon>Eukaryota</taxon>
        <taxon>Metazoa</taxon>
        <taxon>Ecdysozoa</taxon>
        <taxon>Arthropoda</taxon>
        <taxon>Hexapoda</taxon>
        <taxon>Insecta</taxon>
        <taxon>Pterygota</taxon>
        <taxon>Neoptera</taxon>
        <taxon>Paraneoptera</taxon>
        <taxon>Hemiptera</taxon>
        <taxon>Sternorrhyncha</taxon>
        <taxon>Coccoidea</taxon>
        <taxon>Coccidae</taxon>
        <taxon>Parthenolecanium</taxon>
    </lineage>
</organism>
<evidence type="ECO:0000313" key="2">
    <source>
        <dbReference type="EMBL" id="KAK7576409.1"/>
    </source>
</evidence>
<feature type="compositionally biased region" description="Polar residues" evidence="1">
    <location>
        <begin position="44"/>
        <end position="58"/>
    </location>
</feature>
<feature type="compositionally biased region" description="Low complexity" evidence="1">
    <location>
        <begin position="83"/>
        <end position="107"/>
    </location>
</feature>
<feature type="compositionally biased region" description="Low complexity" evidence="1">
    <location>
        <begin position="137"/>
        <end position="159"/>
    </location>
</feature>